<reference evidence="2 3" key="1">
    <citation type="submission" date="2016-03" db="EMBL/GenBank/DDBJ databases">
        <title>Genome sequence of Pontibacter sp. nov., of the family cytophagaceae, isolated from marine sediment of the Yellow Sea, China.</title>
        <authorList>
            <person name="Zhang G."/>
            <person name="Zhang R."/>
        </authorList>
    </citation>
    <scope>NUCLEOTIDE SEQUENCE [LARGE SCALE GENOMIC DNA]</scope>
    <source>
        <strain evidence="2 3">S10-8</strain>
    </source>
</reference>
<evidence type="ECO:0000313" key="2">
    <source>
        <dbReference type="EMBL" id="OKL42040.1"/>
    </source>
</evidence>
<dbReference type="Proteomes" id="UP000186551">
    <property type="component" value="Unassembled WGS sequence"/>
</dbReference>
<evidence type="ECO:0000256" key="1">
    <source>
        <dbReference type="SAM" id="SignalP"/>
    </source>
</evidence>
<organism evidence="2 3">
    <name type="scientific">Pontibacter flavimaris</name>
    <dbReference type="NCBI Taxonomy" id="1797110"/>
    <lineage>
        <taxon>Bacteria</taxon>
        <taxon>Pseudomonadati</taxon>
        <taxon>Bacteroidota</taxon>
        <taxon>Cytophagia</taxon>
        <taxon>Cytophagales</taxon>
        <taxon>Hymenobacteraceae</taxon>
        <taxon>Pontibacter</taxon>
    </lineage>
</organism>
<feature type="chain" id="PRO_5012772918" evidence="1">
    <location>
        <begin position="21"/>
        <end position="76"/>
    </location>
</feature>
<proteinExistence type="predicted"/>
<gene>
    <name evidence="2" type="ORF">A3841_08540</name>
</gene>
<feature type="signal peptide" evidence="1">
    <location>
        <begin position="1"/>
        <end position="20"/>
    </location>
</feature>
<evidence type="ECO:0000313" key="3">
    <source>
        <dbReference type="Proteomes" id="UP000186551"/>
    </source>
</evidence>
<keyword evidence="3" id="KW-1185">Reference proteome</keyword>
<keyword evidence="1" id="KW-0732">Signal</keyword>
<accession>A0A1Q5PIJ2</accession>
<dbReference type="EMBL" id="LVWA01000002">
    <property type="protein sequence ID" value="OKL42040.1"/>
    <property type="molecule type" value="Genomic_DNA"/>
</dbReference>
<name>A0A1Q5PIJ2_9BACT</name>
<sequence length="76" mass="8374">MKRLFILLAALLTIPVTSQACNGSYNIDTGIHTSYLGKLGLKNDFTYRLDSCQPGILVLRPKPAPQPQLSCRATIR</sequence>
<dbReference type="PROSITE" id="PS51257">
    <property type="entry name" value="PROKAR_LIPOPROTEIN"/>
    <property type="match status" value="1"/>
</dbReference>
<comment type="caution">
    <text evidence="2">The sequence shown here is derived from an EMBL/GenBank/DDBJ whole genome shotgun (WGS) entry which is preliminary data.</text>
</comment>
<dbReference type="AlphaFoldDB" id="A0A1Q5PIJ2"/>
<protein>
    <submittedName>
        <fullName evidence="2">Uncharacterized protein</fullName>
    </submittedName>
</protein>